<dbReference type="Proteomes" id="UP000233556">
    <property type="component" value="Unassembled WGS sequence"/>
</dbReference>
<keyword evidence="2" id="KW-1185">Reference proteome</keyword>
<evidence type="ECO:0000313" key="2">
    <source>
        <dbReference type="Proteomes" id="UP000233556"/>
    </source>
</evidence>
<accession>A0A2I0TXH2</accession>
<evidence type="ECO:0000313" key="1">
    <source>
        <dbReference type="EMBL" id="PKU38506.1"/>
    </source>
</evidence>
<sequence>MKWCCGTYDTMAWMCLPSSYRNGTSPSSSAFVPPPTCGLVTPGLLLDQRRPELTVLIPHLELLNYPFALAFLASTHPRQIKEKKWINGGLHSDGRIRLGAHVIGHGDVHCEGGVNRLCCLRMEESGTSCKREYKHHGFHLLRSCKPGGPSGRLKTPLYCTHRGKGWQTEADEPHLSLTLMIGNALNLQNRDPCFLFPTVIF</sequence>
<dbReference type="AlphaFoldDB" id="A0A2I0TXH2"/>
<name>A0A2I0TXH2_LIMLA</name>
<dbReference type="OrthoDB" id="9356628at2759"/>
<protein>
    <submittedName>
        <fullName evidence="1">Uncharacterized protein</fullName>
    </submittedName>
</protein>
<organism evidence="1 2">
    <name type="scientific">Limosa lapponica baueri</name>
    <dbReference type="NCBI Taxonomy" id="1758121"/>
    <lineage>
        <taxon>Eukaryota</taxon>
        <taxon>Metazoa</taxon>
        <taxon>Chordata</taxon>
        <taxon>Craniata</taxon>
        <taxon>Vertebrata</taxon>
        <taxon>Euteleostomi</taxon>
        <taxon>Archelosauria</taxon>
        <taxon>Archosauria</taxon>
        <taxon>Dinosauria</taxon>
        <taxon>Saurischia</taxon>
        <taxon>Theropoda</taxon>
        <taxon>Coelurosauria</taxon>
        <taxon>Aves</taxon>
        <taxon>Neognathae</taxon>
        <taxon>Neoaves</taxon>
        <taxon>Charadriiformes</taxon>
        <taxon>Scolopacidae</taxon>
        <taxon>Limosa</taxon>
    </lineage>
</organism>
<proteinExistence type="predicted"/>
<reference evidence="2" key="1">
    <citation type="submission" date="2017-11" db="EMBL/GenBank/DDBJ databases">
        <authorList>
            <person name="Lima N.C."/>
            <person name="Parody-Merino A.M."/>
            <person name="Battley P.F."/>
            <person name="Fidler A.E."/>
            <person name="Prosdocimi F."/>
        </authorList>
    </citation>
    <scope>NUCLEOTIDE SEQUENCE [LARGE SCALE GENOMIC DNA]</scope>
</reference>
<gene>
    <name evidence="1" type="ORF">llap_11194</name>
</gene>
<dbReference type="EMBL" id="KZ506729">
    <property type="protein sequence ID" value="PKU38506.1"/>
    <property type="molecule type" value="Genomic_DNA"/>
</dbReference>
<reference evidence="2" key="2">
    <citation type="submission" date="2017-12" db="EMBL/GenBank/DDBJ databases">
        <title>Genome sequence of the Bar-tailed Godwit (Limosa lapponica baueri).</title>
        <authorList>
            <person name="Lima N.C.B."/>
            <person name="Parody-Merino A.M."/>
            <person name="Battley P.F."/>
            <person name="Fidler A.E."/>
            <person name="Prosdocimi F."/>
        </authorList>
    </citation>
    <scope>NUCLEOTIDE SEQUENCE [LARGE SCALE GENOMIC DNA]</scope>
</reference>